<keyword evidence="5" id="KW-1133">Transmembrane helix</keyword>
<evidence type="ECO:0000256" key="1">
    <source>
        <dbReference type="ARBA" id="ARBA00010541"/>
    </source>
</evidence>
<evidence type="ECO:0000313" key="7">
    <source>
        <dbReference type="EMBL" id="GGQ21403.1"/>
    </source>
</evidence>
<keyword evidence="5" id="KW-0812">Transmembrane</keyword>
<sequence>MTDETRPHEANDAEGRTPSGFADDRGAAPEPSRPDFLPAGEAPPSGGEPPRGDGWNRLGDPGQPGQAGQSGQYGGPDPHGQRNPGEHPGPAERPGWPETGEWAARPGEGGHDPAHNPGQDPAHHPGQDPNRNPGQGPGPAGGWGDPSGRAHQDTAIFTTPAGPPPPPEHAFGMGPGWAPPPGPPMGGAVPGGRRGPRTGTLVILAVVIALLASTLGSLGTYLLTRSAASGTDPSFSLGKPPNGSSARPPDSIAGVAARVLPSVVSLAVSGGSGANTGSGFLIKGGYVVTNNHVVAGAANGGEIQIQFSNRKSTPARIVGRDPESDLAVVKPDDTFGAPQATLGNSENVVVGDPVVAIGSPLGLTGTVTSGIVSSLNRTVQAGEENSSDTTWFSAIQTDAAINPGNSGGPLVNANGEVIGVNSAIATLGRSLGGQSGSIGLGFAIPVNHARRVAEELISTGVAKKSRIGVTIDQTYQGAGVRIASEAERGAQPVEPNGPADKAGLKPGDIIMEVDGTVLQDGSELIAVIRNKAPGEKVTVKYQRGGREKTAVVTIGTATAQPSPSPS</sequence>
<dbReference type="Pfam" id="PF13180">
    <property type="entry name" value="PDZ_2"/>
    <property type="match status" value="1"/>
</dbReference>
<evidence type="ECO:0000256" key="5">
    <source>
        <dbReference type="SAM" id="Phobius"/>
    </source>
</evidence>
<dbReference type="PRINTS" id="PR00834">
    <property type="entry name" value="PROTEASES2C"/>
</dbReference>
<feature type="compositionally biased region" description="Gly residues" evidence="4">
    <location>
        <begin position="135"/>
        <end position="145"/>
    </location>
</feature>
<evidence type="ECO:0000256" key="4">
    <source>
        <dbReference type="SAM" id="MobiDB-lite"/>
    </source>
</evidence>
<feature type="region of interest" description="Disordered" evidence="4">
    <location>
        <begin position="1"/>
        <end position="193"/>
    </location>
</feature>
<dbReference type="Gene3D" id="2.30.42.10">
    <property type="match status" value="1"/>
</dbReference>
<evidence type="ECO:0000259" key="6">
    <source>
        <dbReference type="PROSITE" id="PS50106"/>
    </source>
</evidence>
<dbReference type="PANTHER" id="PTHR43343">
    <property type="entry name" value="PEPTIDASE S12"/>
    <property type="match status" value="1"/>
</dbReference>
<dbReference type="InterPro" id="IPR043504">
    <property type="entry name" value="Peptidase_S1_PA_chymotrypsin"/>
</dbReference>
<proteinExistence type="inferred from homology"/>
<dbReference type="InterPro" id="IPR001940">
    <property type="entry name" value="Peptidase_S1C"/>
</dbReference>
<name>A0ABQ2RBW5_9ACTN</name>
<evidence type="ECO:0000313" key="8">
    <source>
        <dbReference type="Proteomes" id="UP000611554"/>
    </source>
</evidence>
<keyword evidence="5" id="KW-0472">Membrane</keyword>
<keyword evidence="2" id="KW-0645">Protease</keyword>
<dbReference type="PROSITE" id="PS50106">
    <property type="entry name" value="PDZ"/>
    <property type="match status" value="1"/>
</dbReference>
<dbReference type="Proteomes" id="UP000611554">
    <property type="component" value="Unassembled WGS sequence"/>
</dbReference>
<comment type="similarity">
    <text evidence="1">Belongs to the peptidase S1C family.</text>
</comment>
<feature type="compositionally biased region" description="Basic and acidic residues" evidence="4">
    <location>
        <begin position="1"/>
        <end position="15"/>
    </location>
</feature>
<dbReference type="InterPro" id="IPR009003">
    <property type="entry name" value="Peptidase_S1_PA"/>
</dbReference>
<dbReference type="Gene3D" id="2.40.10.10">
    <property type="entry name" value="Trypsin-like serine proteases"/>
    <property type="match status" value="2"/>
</dbReference>
<dbReference type="InterPro" id="IPR051201">
    <property type="entry name" value="Chloro_Bact_Ser_Proteases"/>
</dbReference>
<dbReference type="Pfam" id="PF13365">
    <property type="entry name" value="Trypsin_2"/>
    <property type="match status" value="1"/>
</dbReference>
<feature type="compositionally biased region" description="Low complexity" evidence="4">
    <location>
        <begin position="146"/>
        <end position="160"/>
    </location>
</feature>
<protein>
    <recommendedName>
        <fullName evidence="6">PDZ domain-containing protein</fullName>
    </recommendedName>
</protein>
<evidence type="ECO:0000256" key="2">
    <source>
        <dbReference type="ARBA" id="ARBA00022670"/>
    </source>
</evidence>
<feature type="transmembrane region" description="Helical" evidence="5">
    <location>
        <begin position="201"/>
        <end position="223"/>
    </location>
</feature>
<dbReference type="SMART" id="SM00228">
    <property type="entry name" value="PDZ"/>
    <property type="match status" value="1"/>
</dbReference>
<dbReference type="EMBL" id="BMQJ01000017">
    <property type="protein sequence ID" value="GGQ21403.1"/>
    <property type="molecule type" value="Genomic_DNA"/>
</dbReference>
<evidence type="ECO:0000256" key="3">
    <source>
        <dbReference type="ARBA" id="ARBA00022801"/>
    </source>
</evidence>
<keyword evidence="8" id="KW-1185">Reference proteome</keyword>
<gene>
    <name evidence="7" type="ORF">GCM10010140_59660</name>
</gene>
<dbReference type="SUPFAM" id="SSF50494">
    <property type="entry name" value="Trypsin-like serine proteases"/>
    <property type="match status" value="1"/>
</dbReference>
<reference evidence="8" key="1">
    <citation type="journal article" date="2019" name="Int. J. Syst. Evol. Microbiol.">
        <title>The Global Catalogue of Microorganisms (GCM) 10K type strain sequencing project: providing services to taxonomists for standard genome sequencing and annotation.</title>
        <authorList>
            <consortium name="The Broad Institute Genomics Platform"/>
            <consortium name="The Broad Institute Genome Sequencing Center for Infectious Disease"/>
            <person name="Wu L."/>
            <person name="Ma J."/>
        </authorList>
    </citation>
    <scope>NUCLEOTIDE SEQUENCE [LARGE SCALE GENOMIC DNA]</scope>
    <source>
        <strain evidence="8">JCM 3115</strain>
    </source>
</reference>
<dbReference type="RefSeq" id="WP_189249773.1">
    <property type="nucleotide sequence ID" value="NZ_BMQJ01000017.1"/>
</dbReference>
<feature type="domain" description="PDZ" evidence="6">
    <location>
        <begin position="468"/>
        <end position="545"/>
    </location>
</feature>
<accession>A0ABQ2RBW5</accession>
<feature type="compositionally biased region" description="Low complexity" evidence="4">
    <location>
        <begin position="59"/>
        <end position="70"/>
    </location>
</feature>
<dbReference type="InterPro" id="IPR036034">
    <property type="entry name" value="PDZ_sf"/>
</dbReference>
<dbReference type="InterPro" id="IPR001478">
    <property type="entry name" value="PDZ"/>
</dbReference>
<comment type="caution">
    <text evidence="7">The sequence shown here is derived from an EMBL/GenBank/DDBJ whole genome shotgun (WGS) entry which is preliminary data.</text>
</comment>
<feature type="region of interest" description="Disordered" evidence="4">
    <location>
        <begin position="229"/>
        <end position="250"/>
    </location>
</feature>
<keyword evidence="3" id="KW-0378">Hydrolase</keyword>
<dbReference type="SUPFAM" id="SSF50156">
    <property type="entry name" value="PDZ domain-like"/>
    <property type="match status" value="1"/>
</dbReference>
<organism evidence="7 8">
    <name type="scientific">Streptosporangium pseudovulgare</name>
    <dbReference type="NCBI Taxonomy" id="35765"/>
    <lineage>
        <taxon>Bacteria</taxon>
        <taxon>Bacillati</taxon>
        <taxon>Actinomycetota</taxon>
        <taxon>Actinomycetes</taxon>
        <taxon>Streptosporangiales</taxon>
        <taxon>Streptosporangiaceae</taxon>
        <taxon>Streptosporangium</taxon>
    </lineage>
</organism>
<dbReference type="PANTHER" id="PTHR43343:SF3">
    <property type="entry name" value="PROTEASE DO-LIKE 8, CHLOROPLASTIC"/>
    <property type="match status" value="1"/>
</dbReference>